<dbReference type="VEuPathDB" id="FungiDB:SPBR_05376"/>
<evidence type="ECO:0000313" key="2">
    <source>
        <dbReference type="Proteomes" id="UP000031575"/>
    </source>
</evidence>
<reference evidence="1 2" key="1">
    <citation type="journal article" date="2014" name="BMC Genomics">
        <title>Comparative genomics of the major fungal agents of human and animal Sporotrichosis: Sporothrix schenckii and Sporothrix brasiliensis.</title>
        <authorList>
            <person name="Teixeira M.M."/>
            <person name="de Almeida L.G."/>
            <person name="Kubitschek-Barreira P."/>
            <person name="Alves F.L."/>
            <person name="Kioshima E.S."/>
            <person name="Abadio A.K."/>
            <person name="Fernandes L."/>
            <person name="Derengowski L.S."/>
            <person name="Ferreira K.S."/>
            <person name="Souza R.C."/>
            <person name="Ruiz J.C."/>
            <person name="de Andrade N.C."/>
            <person name="Paes H.C."/>
            <person name="Nicola A.M."/>
            <person name="Albuquerque P."/>
            <person name="Gerber A.L."/>
            <person name="Martins V.P."/>
            <person name="Peconick L.D."/>
            <person name="Neto A.V."/>
            <person name="Chaucanez C.B."/>
            <person name="Silva P.A."/>
            <person name="Cunha O.L."/>
            <person name="de Oliveira F.F."/>
            <person name="dos Santos T.C."/>
            <person name="Barros A.L."/>
            <person name="Soares M.A."/>
            <person name="de Oliveira L.M."/>
            <person name="Marini M.M."/>
            <person name="Villalobos-Duno H."/>
            <person name="Cunha M.M."/>
            <person name="de Hoog S."/>
            <person name="da Silveira J.F."/>
            <person name="Henrissat B."/>
            <person name="Nino-Vega G.A."/>
            <person name="Cisalpino P.S."/>
            <person name="Mora-Montes H.M."/>
            <person name="Almeida S.R."/>
            <person name="Stajich J.E."/>
            <person name="Lopes-Bezerra L.M."/>
            <person name="Vasconcelos A.T."/>
            <person name="Felipe M.S."/>
        </authorList>
    </citation>
    <scope>NUCLEOTIDE SEQUENCE [LARGE SCALE GENOMIC DNA]</scope>
    <source>
        <strain evidence="1 2">5110</strain>
    </source>
</reference>
<dbReference type="HOGENOM" id="CLU_1595622_0_0_1"/>
<proteinExistence type="predicted"/>
<comment type="caution">
    <text evidence="1">The sequence shown here is derived from an EMBL/GenBank/DDBJ whole genome shotgun (WGS) entry which is preliminary data.</text>
</comment>
<dbReference type="GeneID" id="63678574"/>
<dbReference type="RefSeq" id="XP_040615389.1">
    <property type="nucleotide sequence ID" value="XM_040763653.1"/>
</dbReference>
<dbReference type="Proteomes" id="UP000031575">
    <property type="component" value="Unassembled WGS sequence"/>
</dbReference>
<keyword evidence="2" id="KW-1185">Reference proteome</keyword>
<accession>A0A0C2EMP8</accession>
<evidence type="ECO:0000313" key="1">
    <source>
        <dbReference type="EMBL" id="KIH87379.1"/>
    </source>
</evidence>
<dbReference type="EMBL" id="AWTV01000010">
    <property type="protein sequence ID" value="KIH87379.1"/>
    <property type="molecule type" value="Genomic_DNA"/>
</dbReference>
<name>A0A0C2EMP8_9PEZI</name>
<organism evidence="1 2">
    <name type="scientific">Sporothrix brasiliensis 5110</name>
    <dbReference type="NCBI Taxonomy" id="1398154"/>
    <lineage>
        <taxon>Eukaryota</taxon>
        <taxon>Fungi</taxon>
        <taxon>Dikarya</taxon>
        <taxon>Ascomycota</taxon>
        <taxon>Pezizomycotina</taxon>
        <taxon>Sordariomycetes</taxon>
        <taxon>Sordariomycetidae</taxon>
        <taxon>Ophiostomatales</taxon>
        <taxon>Ophiostomataceae</taxon>
        <taxon>Sporothrix</taxon>
    </lineage>
</organism>
<protein>
    <submittedName>
        <fullName evidence="1">Uncharacterized protein</fullName>
    </submittedName>
</protein>
<dbReference type="OrthoDB" id="10429675at2759"/>
<dbReference type="AlphaFoldDB" id="A0A0C2EMP8"/>
<gene>
    <name evidence="1" type="ORF">SPBR_05376</name>
</gene>
<sequence>MESSSPFSSLRQLLTTRHHHHLPHNPILYDNAASIVAGGICRCDGFHASVRSVFNGLKRFQPASNRILVLHFFRHHLLLLMLLLVDLDSVLLSLLSATTPGACLPLRIAAAAADLIHSLAQSTEHNTSTVFVGGFLNVTFCCVGSKTSLDARVDQGKGSASVLAGSR</sequence>